<dbReference type="Pfam" id="PF04542">
    <property type="entry name" value="Sigma70_r2"/>
    <property type="match status" value="1"/>
</dbReference>
<comment type="caution">
    <text evidence="8">The sequence shown here is derived from an EMBL/GenBank/DDBJ whole genome shotgun (WGS) entry which is preliminary data.</text>
</comment>
<dbReference type="InterPro" id="IPR052704">
    <property type="entry name" value="ECF_Sigma-70_Domain"/>
</dbReference>
<dbReference type="Gene3D" id="1.10.10.10">
    <property type="entry name" value="Winged helix-like DNA-binding domain superfamily/Winged helix DNA-binding domain"/>
    <property type="match status" value="1"/>
</dbReference>
<dbReference type="SUPFAM" id="SSF88659">
    <property type="entry name" value="Sigma3 and sigma4 domains of RNA polymerase sigma factors"/>
    <property type="match status" value="1"/>
</dbReference>
<evidence type="ECO:0000256" key="4">
    <source>
        <dbReference type="ARBA" id="ARBA00023082"/>
    </source>
</evidence>
<dbReference type="PANTHER" id="PTHR30173:SF36">
    <property type="entry name" value="ECF RNA POLYMERASE SIGMA FACTOR SIGJ"/>
    <property type="match status" value="1"/>
</dbReference>
<dbReference type="InterPro" id="IPR036388">
    <property type="entry name" value="WH-like_DNA-bd_sf"/>
</dbReference>
<dbReference type="InterPro" id="IPR013324">
    <property type="entry name" value="RNA_pol_sigma_r3/r4-like"/>
</dbReference>
<keyword evidence="9" id="KW-1185">Reference proteome</keyword>
<dbReference type="Gene3D" id="3.10.450.50">
    <property type="match status" value="1"/>
</dbReference>
<dbReference type="EMBL" id="JAERWK010000003">
    <property type="protein sequence ID" value="MBM9466017.1"/>
    <property type="molecule type" value="Genomic_DNA"/>
</dbReference>
<feature type="domain" description="RNA polymerase sigma-70 region 2" evidence="6">
    <location>
        <begin position="10"/>
        <end position="75"/>
    </location>
</feature>
<evidence type="ECO:0000313" key="8">
    <source>
        <dbReference type="EMBL" id="MBM9466017.1"/>
    </source>
</evidence>
<dbReference type="CDD" id="cd06171">
    <property type="entry name" value="Sigma70_r4"/>
    <property type="match status" value="1"/>
</dbReference>
<dbReference type="SUPFAM" id="SSF88946">
    <property type="entry name" value="Sigma2 domain of RNA polymerase sigma factors"/>
    <property type="match status" value="1"/>
</dbReference>
<dbReference type="InterPro" id="IPR013325">
    <property type="entry name" value="RNA_pol_sigma_r2"/>
</dbReference>
<accession>A0A939C0C3</accession>
<evidence type="ECO:0000259" key="7">
    <source>
        <dbReference type="Pfam" id="PF08281"/>
    </source>
</evidence>
<dbReference type="PANTHER" id="PTHR30173">
    <property type="entry name" value="SIGMA 19 FACTOR"/>
    <property type="match status" value="1"/>
</dbReference>
<dbReference type="InterPro" id="IPR014284">
    <property type="entry name" value="RNA_pol_sigma-70_dom"/>
</dbReference>
<evidence type="ECO:0000256" key="3">
    <source>
        <dbReference type="ARBA" id="ARBA00023015"/>
    </source>
</evidence>
<dbReference type="InterPro" id="IPR013249">
    <property type="entry name" value="RNA_pol_sigma70_r4_t2"/>
</dbReference>
<sequence>MTATDPLGAFTAHRDLLFTVAYEITGSAADAEDVMQETWLRWSGVDHARIDQPRAYLARIATRQSLNRLRTRQRRREDYVGSWLPEPLLTAPDVASDVELTDSVSIAMMLVLETLSPDERVVFVMREVFAFDHEEIARALDRTPAAVRQIAHRARGHVQARRPRFAGSPETVTAATQRFMAAVGTGRLQPLLDVLAPDVALIGDGGGRRKLNLRTIVGSDKVARFLLAVAAEVGEVAVEPVLINGQVGAVVRIDGELDQAAVMDVHPDGRIAAIYLMRNPDKHAGLQRAHTLTR</sequence>
<dbReference type="Gene3D" id="1.10.1740.10">
    <property type="match status" value="1"/>
</dbReference>
<comment type="similarity">
    <text evidence="1">Belongs to the sigma-70 factor family. ECF subfamily.</text>
</comment>
<organism evidence="8 9">
    <name type="scientific">Nakamurella leprariae</name>
    <dbReference type="NCBI Taxonomy" id="2803911"/>
    <lineage>
        <taxon>Bacteria</taxon>
        <taxon>Bacillati</taxon>
        <taxon>Actinomycetota</taxon>
        <taxon>Actinomycetes</taxon>
        <taxon>Nakamurellales</taxon>
        <taxon>Nakamurellaceae</taxon>
        <taxon>Nakamurella</taxon>
    </lineage>
</organism>
<dbReference type="SUPFAM" id="SSF54427">
    <property type="entry name" value="NTF2-like"/>
    <property type="match status" value="1"/>
</dbReference>
<dbReference type="Pfam" id="PF08281">
    <property type="entry name" value="Sigma70_r4_2"/>
    <property type="match status" value="1"/>
</dbReference>
<dbReference type="NCBIfam" id="TIGR02937">
    <property type="entry name" value="sigma70-ECF"/>
    <property type="match status" value="1"/>
</dbReference>
<evidence type="ECO:0000256" key="1">
    <source>
        <dbReference type="ARBA" id="ARBA00010641"/>
    </source>
</evidence>
<protein>
    <submittedName>
        <fullName evidence="8">RNA polymerase sigma-70 factor</fullName>
    </submittedName>
</protein>
<proteinExistence type="inferred from homology"/>
<reference evidence="8" key="1">
    <citation type="submission" date="2021-01" db="EMBL/GenBank/DDBJ databases">
        <title>YIM 132084 draft genome.</title>
        <authorList>
            <person name="An D."/>
        </authorList>
    </citation>
    <scope>NUCLEOTIDE SEQUENCE</scope>
    <source>
        <strain evidence="8">YIM 132084</strain>
    </source>
</reference>
<dbReference type="RefSeq" id="WP_205258980.1">
    <property type="nucleotide sequence ID" value="NZ_JAERWK010000003.1"/>
</dbReference>
<keyword evidence="4" id="KW-0731">Sigma factor</keyword>
<dbReference type="InterPro" id="IPR032710">
    <property type="entry name" value="NTF2-like_dom_sf"/>
</dbReference>
<keyword evidence="3" id="KW-0805">Transcription regulation</keyword>
<dbReference type="Proteomes" id="UP000663792">
    <property type="component" value="Unassembled WGS sequence"/>
</dbReference>
<dbReference type="InterPro" id="IPR007627">
    <property type="entry name" value="RNA_pol_sigma70_r2"/>
</dbReference>
<evidence type="ECO:0000256" key="2">
    <source>
        <dbReference type="ARBA" id="ARBA00011344"/>
    </source>
</evidence>
<dbReference type="GO" id="GO:0016987">
    <property type="term" value="F:sigma factor activity"/>
    <property type="evidence" value="ECO:0007669"/>
    <property type="project" value="UniProtKB-KW"/>
</dbReference>
<gene>
    <name evidence="8" type="ORF">JL106_01825</name>
</gene>
<evidence type="ECO:0000313" key="9">
    <source>
        <dbReference type="Proteomes" id="UP000663792"/>
    </source>
</evidence>
<dbReference type="GO" id="GO:0003677">
    <property type="term" value="F:DNA binding"/>
    <property type="evidence" value="ECO:0007669"/>
    <property type="project" value="InterPro"/>
</dbReference>
<comment type="subunit">
    <text evidence="2">Interacts transiently with the RNA polymerase catalytic core formed by RpoA, RpoB, RpoC and RpoZ (2 alpha, 1 beta, 1 beta' and 1 omega subunit) to form the RNA polymerase holoenzyme that can initiate transcription.</text>
</comment>
<dbReference type="InterPro" id="IPR014303">
    <property type="entry name" value="RNA_pol_sigma-70_ECF"/>
</dbReference>
<dbReference type="NCBIfam" id="TIGR02957">
    <property type="entry name" value="SigX4"/>
    <property type="match status" value="1"/>
</dbReference>
<evidence type="ECO:0000259" key="6">
    <source>
        <dbReference type="Pfam" id="PF04542"/>
    </source>
</evidence>
<feature type="domain" description="RNA polymerase sigma factor 70 region 4 type 2" evidence="7">
    <location>
        <begin position="108"/>
        <end position="157"/>
    </location>
</feature>
<keyword evidence="5" id="KW-0804">Transcription</keyword>
<dbReference type="AlphaFoldDB" id="A0A939C0C3"/>
<name>A0A939C0C3_9ACTN</name>
<dbReference type="NCBIfam" id="NF007214">
    <property type="entry name" value="PRK09636.1"/>
    <property type="match status" value="1"/>
</dbReference>
<dbReference type="GO" id="GO:0006352">
    <property type="term" value="P:DNA-templated transcription initiation"/>
    <property type="evidence" value="ECO:0007669"/>
    <property type="project" value="InterPro"/>
</dbReference>
<evidence type="ECO:0000256" key="5">
    <source>
        <dbReference type="ARBA" id="ARBA00023163"/>
    </source>
</evidence>